<name>A0A7X2NP82_9CLOT</name>
<accession>A0A7X2NP82</accession>
<evidence type="ECO:0000313" key="2">
    <source>
        <dbReference type="EMBL" id="MSS38331.1"/>
    </source>
</evidence>
<evidence type="ECO:0008006" key="4">
    <source>
        <dbReference type="Google" id="ProtNLM"/>
    </source>
</evidence>
<keyword evidence="3" id="KW-1185">Reference proteome</keyword>
<evidence type="ECO:0000256" key="1">
    <source>
        <dbReference type="SAM" id="Phobius"/>
    </source>
</evidence>
<sequence length="315" mass="35236">MCLPATMTSSTFWNLLFISVFAGLTISYKGAKNDNVAYVTTRAMLVGATFLTFYVVVCQTFMSSKAFNAPAYANRITVEEGSFEEDIPTVSDLKKIPLMDSDTAYMIGNRAIGELTDVVSQFRPAGYATIIDNGKVVKVAPLLYNSYWKWKSNKHNGVPGYVIVDPETGEAQYVKLETGMKYSPSAFFEQDVVRHARTNFPNKHFGNRIFQLDDAGTPYWTIMTETPQTLFSAKKPDGLIIMNAITGECEWYEISDIPEWIDLAIEGKDVIKLYNDYGRLQQGYWNSVLAQRGCTKATNDYGYIAIGNDICISSI</sequence>
<evidence type="ECO:0000313" key="3">
    <source>
        <dbReference type="Proteomes" id="UP000429958"/>
    </source>
</evidence>
<dbReference type="RefSeq" id="WP_154473759.1">
    <property type="nucleotide sequence ID" value="NZ_VUMD01000022.1"/>
</dbReference>
<comment type="caution">
    <text evidence="2">The sequence shown here is derived from an EMBL/GenBank/DDBJ whole genome shotgun (WGS) entry which is preliminary data.</text>
</comment>
<dbReference type="Proteomes" id="UP000429958">
    <property type="component" value="Unassembled WGS sequence"/>
</dbReference>
<keyword evidence="1" id="KW-0812">Transmembrane</keyword>
<reference evidence="2 3" key="1">
    <citation type="submission" date="2019-08" db="EMBL/GenBank/DDBJ databases">
        <title>In-depth cultivation of the pig gut microbiome towards novel bacterial diversity and tailored functional studies.</title>
        <authorList>
            <person name="Wylensek D."/>
            <person name="Hitch T.C.A."/>
            <person name="Clavel T."/>
        </authorList>
    </citation>
    <scope>NUCLEOTIDE SEQUENCE [LARGE SCALE GENOMIC DNA]</scope>
    <source>
        <strain evidence="2 3">WCA-389-WT-23D1</strain>
    </source>
</reference>
<proteinExistence type="predicted"/>
<protein>
    <recommendedName>
        <fullName evidence="4">WG repeat-containing protein</fullName>
    </recommendedName>
</protein>
<dbReference type="EMBL" id="VUMD01000022">
    <property type="protein sequence ID" value="MSS38331.1"/>
    <property type="molecule type" value="Genomic_DNA"/>
</dbReference>
<keyword evidence="1" id="KW-0472">Membrane</keyword>
<feature type="transmembrane region" description="Helical" evidence="1">
    <location>
        <begin position="43"/>
        <end position="62"/>
    </location>
</feature>
<gene>
    <name evidence="2" type="ORF">FYJ39_17780</name>
</gene>
<feature type="transmembrane region" description="Helical" evidence="1">
    <location>
        <begin position="12"/>
        <end position="31"/>
    </location>
</feature>
<keyword evidence="1" id="KW-1133">Transmembrane helix</keyword>
<dbReference type="AlphaFoldDB" id="A0A7X2NP82"/>
<organism evidence="2 3">
    <name type="scientific">Clostridium porci</name>
    <dbReference type="NCBI Taxonomy" id="2605778"/>
    <lineage>
        <taxon>Bacteria</taxon>
        <taxon>Bacillati</taxon>
        <taxon>Bacillota</taxon>
        <taxon>Clostridia</taxon>
        <taxon>Eubacteriales</taxon>
        <taxon>Clostridiaceae</taxon>
        <taxon>Clostridium</taxon>
    </lineage>
</organism>